<dbReference type="GO" id="GO:0006487">
    <property type="term" value="P:protein N-linked glycosylation"/>
    <property type="evidence" value="ECO:0007669"/>
    <property type="project" value="TreeGrafter"/>
</dbReference>
<dbReference type="GO" id="GO:0006047">
    <property type="term" value="P:UDP-N-acetylglucosamine metabolic process"/>
    <property type="evidence" value="ECO:0007669"/>
    <property type="project" value="TreeGrafter"/>
</dbReference>
<feature type="domain" description="SIS" evidence="13">
    <location>
        <begin position="280"/>
        <end position="421"/>
    </location>
</feature>
<dbReference type="InterPro" id="IPR047084">
    <property type="entry name" value="GFAT_N"/>
</dbReference>
<dbReference type="InterPro" id="IPR035466">
    <property type="entry name" value="GlmS/AgaS_SIS"/>
</dbReference>
<evidence type="ECO:0000256" key="8">
    <source>
        <dbReference type="ARBA" id="ARBA00022737"/>
    </source>
</evidence>
<comment type="caution">
    <text evidence="14">The sequence shown here is derived from an EMBL/GenBank/DDBJ whole genome shotgun (WGS) entry which is preliminary data.</text>
</comment>
<dbReference type="InterPro" id="IPR001347">
    <property type="entry name" value="SIS_dom"/>
</dbReference>
<proteinExistence type="inferred from homology"/>
<evidence type="ECO:0000256" key="10">
    <source>
        <dbReference type="ARBA" id="ARBA00055466"/>
    </source>
</evidence>
<comment type="subunit">
    <text evidence="11">Homodimer.</text>
</comment>
<dbReference type="GO" id="GO:0097367">
    <property type="term" value="F:carbohydrate derivative binding"/>
    <property type="evidence" value="ECO:0007669"/>
    <property type="project" value="InterPro"/>
</dbReference>
<feature type="initiator methionine" description="Removed" evidence="11">
    <location>
        <position position="1"/>
    </location>
</feature>
<comment type="catalytic activity">
    <reaction evidence="1 11">
        <text>D-fructose 6-phosphate + L-glutamine = D-glucosamine 6-phosphate + L-glutamate</text>
        <dbReference type="Rhea" id="RHEA:13237"/>
        <dbReference type="ChEBI" id="CHEBI:29985"/>
        <dbReference type="ChEBI" id="CHEBI:58359"/>
        <dbReference type="ChEBI" id="CHEBI:58725"/>
        <dbReference type="ChEBI" id="CHEBI:61527"/>
        <dbReference type="EC" id="2.6.1.16"/>
    </reaction>
</comment>
<dbReference type="InterPro" id="IPR005855">
    <property type="entry name" value="GFAT"/>
</dbReference>
<comment type="subcellular location">
    <subcellularLocation>
        <location evidence="2 11">Cytoplasm</location>
    </subcellularLocation>
</comment>
<evidence type="ECO:0000313" key="15">
    <source>
        <dbReference type="Proteomes" id="UP000011693"/>
    </source>
</evidence>
<dbReference type="PROSITE" id="PS51278">
    <property type="entry name" value="GATASE_TYPE_2"/>
    <property type="match status" value="1"/>
</dbReference>
<dbReference type="Pfam" id="PF01380">
    <property type="entry name" value="SIS"/>
    <property type="match status" value="2"/>
</dbReference>
<dbReference type="PATRIC" id="fig|1227492.4.peg.4026"/>
<protein>
    <recommendedName>
        <fullName evidence="4 11">Glutamine--fructose-6-phosphate aminotransferase [isomerizing]</fullName>
        <ecNumber evidence="3 11">2.6.1.16</ecNumber>
    </recommendedName>
    <alternativeName>
        <fullName evidence="11">D-fructose-6-phosphate amidotransferase</fullName>
    </alternativeName>
    <alternativeName>
        <fullName evidence="11">GFAT</fullName>
    </alternativeName>
    <alternativeName>
        <fullName evidence="11">Glucosamine-6-phosphate synthase</fullName>
    </alternativeName>
    <alternativeName>
        <fullName evidence="11">Hexosephosphate aminotransferase</fullName>
    </alternativeName>
    <alternativeName>
        <fullName evidence="11">L-glutamine--D-fructose-6-phosphate amidotransferase</fullName>
    </alternativeName>
</protein>
<keyword evidence="9" id="KW-0315">Glutamine amidotransferase</keyword>
<dbReference type="GO" id="GO:0006002">
    <property type="term" value="P:fructose 6-phosphate metabolic process"/>
    <property type="evidence" value="ECO:0007669"/>
    <property type="project" value="TreeGrafter"/>
</dbReference>
<feature type="domain" description="SIS" evidence="13">
    <location>
        <begin position="446"/>
        <end position="585"/>
    </location>
</feature>
<keyword evidence="6 11" id="KW-0032">Aminotransferase</keyword>
<evidence type="ECO:0000256" key="1">
    <source>
        <dbReference type="ARBA" id="ARBA00001031"/>
    </source>
</evidence>
<feature type="active site" description="For Fru-6P isomerization activity" evidence="11">
    <location>
        <position position="590"/>
    </location>
</feature>
<evidence type="ECO:0000313" key="14">
    <source>
        <dbReference type="EMBL" id="ELY93035.1"/>
    </source>
</evidence>
<dbReference type="NCBIfam" id="NF001484">
    <property type="entry name" value="PRK00331.1"/>
    <property type="match status" value="1"/>
</dbReference>
<dbReference type="PROSITE" id="PS51464">
    <property type="entry name" value="SIS"/>
    <property type="match status" value="2"/>
</dbReference>
<evidence type="ECO:0000256" key="9">
    <source>
        <dbReference type="ARBA" id="ARBA00022962"/>
    </source>
</evidence>
<dbReference type="SUPFAM" id="SSF56235">
    <property type="entry name" value="N-terminal nucleophile aminohydrolases (Ntn hydrolases)"/>
    <property type="match status" value="1"/>
</dbReference>
<dbReference type="STRING" id="1227492.C482_20211"/>
<dbReference type="Proteomes" id="UP000011693">
    <property type="component" value="Unassembled WGS sequence"/>
</dbReference>
<feature type="domain" description="Glutamine amidotransferase type-2" evidence="12">
    <location>
        <begin position="2"/>
        <end position="218"/>
    </location>
</feature>
<keyword evidence="7 11" id="KW-0808">Transferase</keyword>
<dbReference type="GO" id="GO:0004360">
    <property type="term" value="F:glutamine-fructose-6-phosphate transaminase (isomerizing) activity"/>
    <property type="evidence" value="ECO:0007669"/>
    <property type="project" value="UniProtKB-UniRule"/>
</dbReference>
<dbReference type="GO" id="GO:0005737">
    <property type="term" value="C:cytoplasm"/>
    <property type="evidence" value="ECO:0007669"/>
    <property type="project" value="UniProtKB-SubCell"/>
</dbReference>
<keyword evidence="5 11" id="KW-0963">Cytoplasm</keyword>
<evidence type="ECO:0000256" key="3">
    <source>
        <dbReference type="ARBA" id="ARBA00012916"/>
    </source>
</evidence>
<dbReference type="OrthoDB" id="372195at2157"/>
<gene>
    <name evidence="11" type="primary">glmS</name>
    <name evidence="14" type="ORF">C482_20211</name>
</gene>
<dbReference type="PANTHER" id="PTHR10937:SF0">
    <property type="entry name" value="GLUTAMINE--FRUCTOSE-6-PHOSPHATE TRANSAMINASE (ISOMERIZING)"/>
    <property type="match status" value="1"/>
</dbReference>
<dbReference type="HAMAP" id="MF_00164">
    <property type="entry name" value="GlmS"/>
    <property type="match status" value="1"/>
</dbReference>
<organism evidence="14 15">
    <name type="scientific">Natrialba chahannaoensis JCM 10990</name>
    <dbReference type="NCBI Taxonomy" id="1227492"/>
    <lineage>
        <taxon>Archaea</taxon>
        <taxon>Methanobacteriati</taxon>
        <taxon>Methanobacteriota</taxon>
        <taxon>Stenosarchaea group</taxon>
        <taxon>Halobacteria</taxon>
        <taxon>Halobacteriales</taxon>
        <taxon>Natrialbaceae</taxon>
        <taxon>Natrialba</taxon>
    </lineage>
</organism>
<dbReference type="CDD" id="cd05009">
    <property type="entry name" value="SIS_GlmS_GlmD_2"/>
    <property type="match status" value="1"/>
</dbReference>
<keyword evidence="15" id="KW-1185">Reference proteome</keyword>
<dbReference type="PANTHER" id="PTHR10937">
    <property type="entry name" value="GLUCOSAMINE--FRUCTOSE-6-PHOSPHATE AMINOTRANSFERASE, ISOMERIZING"/>
    <property type="match status" value="1"/>
</dbReference>
<keyword evidence="8" id="KW-0677">Repeat</keyword>
<accession>M0A2Q8</accession>
<evidence type="ECO:0000256" key="6">
    <source>
        <dbReference type="ARBA" id="ARBA00022576"/>
    </source>
</evidence>
<reference evidence="14 15" key="1">
    <citation type="journal article" date="2014" name="PLoS Genet.">
        <title>Phylogenetically driven sequencing of extremely halophilic archaea reveals strategies for static and dynamic osmo-response.</title>
        <authorList>
            <person name="Becker E.A."/>
            <person name="Seitzer P.M."/>
            <person name="Tritt A."/>
            <person name="Larsen D."/>
            <person name="Krusor M."/>
            <person name="Yao A.I."/>
            <person name="Wu D."/>
            <person name="Madern D."/>
            <person name="Eisen J.A."/>
            <person name="Darling A.E."/>
            <person name="Facciotti M.T."/>
        </authorList>
    </citation>
    <scope>NUCLEOTIDE SEQUENCE [LARGE SCALE GENOMIC DNA]</scope>
    <source>
        <strain evidence="14 15">JCM 10990</strain>
    </source>
</reference>
<sequence length="595" mass="63438">MCGIIGYTGTENDVQDVLMTGLSGLEYRGYDSAGLAIANGSLAVHKREGEVSKLESALPETTLDGVAGIGHTRWSTHGPPSDENAHPHTDCESRVAVVHNGILENYQSLREELTADGHVFNSDTDTEAIPHLIGSALESGAAPEQAFRQAVDRLEGSYAVAAVFQGDETIYVARNESPLVLGVGDDGHYLASDVPAFLEYTDRVIYLEDGQFARVTPSGIVVTDEQGAVVDTAIDTVDWNPEDAGKSGYDHYMLKEIHEQPTALRKCLRERVSELEHEITVEELATLECSGSVQFVACGTSYHAALYGARLLRENGISAQCFLASEYDAQRIPITDETLVVGVTQSGETADTMGALRMANQAGATTLVLTNVVGSSAARECDHVMYIRAGPEIGVAATKTFVSQQAALALLSSELSGSEAPALIKHLRGLPDKLQHVLDESTAQAVAEEFVDADAYFFIGRGYNASVALEGALKMKEITYKHAEGFAAGELKHGPLALVTDQTPVFALVTGDTAAKTIGSIKEVEARGAPVIAVTDRPAEVGQYASHVLEVPDAGPYLTPILANVQLQLVSYWVAAQLGRSIDKPRNLAKSVTVD</sequence>
<dbReference type="GO" id="GO:0005975">
    <property type="term" value="P:carbohydrate metabolic process"/>
    <property type="evidence" value="ECO:0007669"/>
    <property type="project" value="UniProtKB-UniRule"/>
</dbReference>
<dbReference type="CDD" id="cd05008">
    <property type="entry name" value="SIS_GlmS_GlmD_1"/>
    <property type="match status" value="1"/>
</dbReference>
<dbReference type="Gene3D" id="3.60.20.10">
    <property type="entry name" value="Glutamine Phosphoribosylpyrophosphate, subunit 1, domain 1"/>
    <property type="match status" value="1"/>
</dbReference>
<evidence type="ECO:0000256" key="5">
    <source>
        <dbReference type="ARBA" id="ARBA00022490"/>
    </source>
</evidence>
<name>M0A2Q8_9EURY</name>
<dbReference type="Pfam" id="PF13522">
    <property type="entry name" value="GATase_6"/>
    <property type="match status" value="1"/>
</dbReference>
<evidence type="ECO:0000256" key="7">
    <source>
        <dbReference type="ARBA" id="ARBA00022679"/>
    </source>
</evidence>
<evidence type="ECO:0000259" key="13">
    <source>
        <dbReference type="PROSITE" id="PS51464"/>
    </source>
</evidence>
<dbReference type="InterPro" id="IPR046348">
    <property type="entry name" value="SIS_dom_sf"/>
</dbReference>
<dbReference type="SUPFAM" id="SSF53697">
    <property type="entry name" value="SIS domain"/>
    <property type="match status" value="1"/>
</dbReference>
<evidence type="ECO:0000259" key="12">
    <source>
        <dbReference type="PROSITE" id="PS51278"/>
    </source>
</evidence>
<dbReference type="AlphaFoldDB" id="M0A2Q8"/>
<dbReference type="Gene3D" id="3.40.50.10490">
    <property type="entry name" value="Glucose-6-phosphate isomerase like protein, domain 1"/>
    <property type="match status" value="2"/>
</dbReference>
<evidence type="ECO:0000256" key="4">
    <source>
        <dbReference type="ARBA" id="ARBA00016090"/>
    </source>
</evidence>
<dbReference type="RefSeq" id="WP_006169577.1">
    <property type="nucleotide sequence ID" value="NZ_AOIN01000100.1"/>
</dbReference>
<dbReference type="InterPro" id="IPR035490">
    <property type="entry name" value="GlmS/FrlB_SIS"/>
</dbReference>
<comment type="function">
    <text evidence="10 11">Catalyzes the first step in hexosamine metabolism, converting fructose-6P into glucosamine-6P using glutamine as a nitrogen source.</text>
</comment>
<dbReference type="EC" id="2.6.1.16" evidence="3 11"/>
<evidence type="ECO:0000256" key="2">
    <source>
        <dbReference type="ARBA" id="ARBA00004496"/>
    </source>
</evidence>
<dbReference type="InterPro" id="IPR029055">
    <property type="entry name" value="Ntn_hydrolases_N"/>
</dbReference>
<dbReference type="CDD" id="cd00714">
    <property type="entry name" value="GFAT"/>
    <property type="match status" value="1"/>
</dbReference>
<evidence type="ECO:0000256" key="11">
    <source>
        <dbReference type="HAMAP-Rule" id="MF_00164"/>
    </source>
</evidence>
<dbReference type="FunFam" id="3.60.20.10:FF:000006">
    <property type="entry name" value="Glutamine--fructose-6-phosphate aminotransferase [isomerizing]"/>
    <property type="match status" value="1"/>
</dbReference>
<dbReference type="InterPro" id="IPR017932">
    <property type="entry name" value="GATase_2_dom"/>
</dbReference>
<dbReference type="EMBL" id="AOIN01000100">
    <property type="protein sequence ID" value="ELY93035.1"/>
    <property type="molecule type" value="Genomic_DNA"/>
</dbReference>
<dbReference type="NCBIfam" id="TIGR01135">
    <property type="entry name" value="glmS"/>
    <property type="match status" value="1"/>
</dbReference>
<feature type="active site" description="Nucleophile; for GATase activity" evidence="11">
    <location>
        <position position="2"/>
    </location>
</feature>
<dbReference type="FunFam" id="3.40.50.10490:FF:000001">
    <property type="entry name" value="Glutamine--fructose-6-phosphate aminotransferase [isomerizing]"/>
    <property type="match status" value="1"/>
</dbReference>